<dbReference type="EMBL" id="BMMS01000090">
    <property type="protein sequence ID" value="GGP01207.1"/>
    <property type="molecule type" value="Genomic_DNA"/>
</dbReference>
<evidence type="ECO:0000313" key="2">
    <source>
        <dbReference type="EMBL" id="GGP01207.1"/>
    </source>
</evidence>
<keyword evidence="1" id="KW-0472">Membrane</keyword>
<evidence type="ECO:0000256" key="1">
    <source>
        <dbReference type="SAM" id="Phobius"/>
    </source>
</evidence>
<proteinExistence type="predicted"/>
<reference evidence="2" key="1">
    <citation type="journal article" date="2014" name="Int. J. Syst. Evol. Microbiol.">
        <title>Complete genome sequence of Corynebacterium casei LMG S-19264T (=DSM 44701T), isolated from a smear-ripened cheese.</title>
        <authorList>
            <consortium name="US DOE Joint Genome Institute (JGI-PGF)"/>
            <person name="Walter F."/>
            <person name="Albersmeier A."/>
            <person name="Kalinowski J."/>
            <person name="Ruckert C."/>
        </authorList>
    </citation>
    <scope>NUCLEOTIDE SEQUENCE</scope>
    <source>
        <strain evidence="2">CGMCC 4.7201</strain>
    </source>
</reference>
<sequence>MTHHPPGNTAPHLPADLYRQAQATGQPIVIVHQAPTTRPTPTRYLVPLGIALAATVGVIGLVAALLALIEFAAHTAALLVGTAGPIGVGGITLKLARSKTK</sequence>
<accession>A0A917ZZE7</accession>
<organism evidence="2 3">
    <name type="scientific">Wenjunlia tyrosinilytica</name>
    <dbReference type="NCBI Taxonomy" id="1544741"/>
    <lineage>
        <taxon>Bacteria</taxon>
        <taxon>Bacillati</taxon>
        <taxon>Actinomycetota</taxon>
        <taxon>Actinomycetes</taxon>
        <taxon>Kitasatosporales</taxon>
        <taxon>Streptomycetaceae</taxon>
        <taxon>Wenjunlia</taxon>
    </lineage>
</organism>
<keyword evidence="1" id="KW-0812">Transmembrane</keyword>
<keyword evidence="3" id="KW-1185">Reference proteome</keyword>
<dbReference type="AlphaFoldDB" id="A0A917ZZE7"/>
<name>A0A917ZZE7_9ACTN</name>
<reference evidence="2" key="2">
    <citation type="submission" date="2020-09" db="EMBL/GenBank/DDBJ databases">
        <authorList>
            <person name="Sun Q."/>
            <person name="Zhou Y."/>
        </authorList>
    </citation>
    <scope>NUCLEOTIDE SEQUENCE</scope>
    <source>
        <strain evidence="2">CGMCC 4.7201</strain>
    </source>
</reference>
<comment type="caution">
    <text evidence="2">The sequence shown here is derived from an EMBL/GenBank/DDBJ whole genome shotgun (WGS) entry which is preliminary data.</text>
</comment>
<evidence type="ECO:0000313" key="3">
    <source>
        <dbReference type="Proteomes" id="UP000641932"/>
    </source>
</evidence>
<keyword evidence="1" id="KW-1133">Transmembrane helix</keyword>
<dbReference type="Proteomes" id="UP000641932">
    <property type="component" value="Unassembled WGS sequence"/>
</dbReference>
<dbReference type="RefSeq" id="WP_189136001.1">
    <property type="nucleotide sequence ID" value="NZ_BMMS01000090.1"/>
</dbReference>
<protein>
    <submittedName>
        <fullName evidence="2">Uncharacterized protein</fullName>
    </submittedName>
</protein>
<feature type="transmembrane region" description="Helical" evidence="1">
    <location>
        <begin position="44"/>
        <end position="69"/>
    </location>
</feature>
<feature type="transmembrane region" description="Helical" evidence="1">
    <location>
        <begin position="75"/>
        <end position="96"/>
    </location>
</feature>
<gene>
    <name evidence="2" type="ORF">GCM10012280_71600</name>
</gene>